<dbReference type="Gene3D" id="1.10.760.10">
    <property type="entry name" value="Cytochrome c-like domain"/>
    <property type="match status" value="1"/>
</dbReference>
<feature type="signal peptide" evidence="5">
    <location>
        <begin position="1"/>
        <end position="23"/>
    </location>
</feature>
<dbReference type="GO" id="GO:0004130">
    <property type="term" value="F:cytochrome-c peroxidase activity"/>
    <property type="evidence" value="ECO:0007669"/>
    <property type="project" value="TreeGrafter"/>
</dbReference>
<dbReference type="AlphaFoldDB" id="A0A8B6X1N3"/>
<evidence type="ECO:0000256" key="3">
    <source>
        <dbReference type="ARBA" id="ARBA00023004"/>
    </source>
</evidence>
<proteinExistence type="predicted"/>
<keyword evidence="3 4" id="KW-0408">Iron</keyword>
<feature type="chain" id="PRO_5034989602" description="Cytochrome c domain-containing protein" evidence="5">
    <location>
        <begin position="24"/>
        <end position="563"/>
    </location>
</feature>
<evidence type="ECO:0000256" key="4">
    <source>
        <dbReference type="PROSITE-ProRule" id="PRU00433"/>
    </source>
</evidence>
<dbReference type="Proteomes" id="UP000675920">
    <property type="component" value="Unplaced"/>
</dbReference>
<keyword evidence="7" id="KW-1185">Reference proteome</keyword>
<evidence type="ECO:0000256" key="5">
    <source>
        <dbReference type="SAM" id="SignalP"/>
    </source>
</evidence>
<reference evidence="8" key="1">
    <citation type="submission" date="2025-08" db="UniProtKB">
        <authorList>
            <consortium name="RefSeq"/>
        </authorList>
    </citation>
    <scope>IDENTIFICATION</scope>
</reference>
<evidence type="ECO:0000256" key="2">
    <source>
        <dbReference type="ARBA" id="ARBA00022723"/>
    </source>
</evidence>
<name>A0A8B6X1N3_9BURK</name>
<dbReference type="GO" id="GO:0020037">
    <property type="term" value="F:heme binding"/>
    <property type="evidence" value="ECO:0007669"/>
    <property type="project" value="InterPro"/>
</dbReference>
<dbReference type="RefSeq" id="WP_028310274.1">
    <property type="nucleotide sequence ID" value="NZ_AXWS01000007.1"/>
</dbReference>
<evidence type="ECO:0000313" key="7">
    <source>
        <dbReference type="Proteomes" id="UP000675920"/>
    </source>
</evidence>
<dbReference type="InterPro" id="IPR009056">
    <property type="entry name" value="Cyt_c-like_dom"/>
</dbReference>
<keyword evidence="5" id="KW-0732">Signal</keyword>
<dbReference type="PANTHER" id="PTHR30600">
    <property type="entry name" value="CYTOCHROME C PEROXIDASE-RELATED"/>
    <property type="match status" value="1"/>
</dbReference>
<dbReference type="SUPFAM" id="SSF46626">
    <property type="entry name" value="Cytochrome c"/>
    <property type="match status" value="2"/>
</dbReference>
<dbReference type="InterPro" id="IPR051395">
    <property type="entry name" value="Cytochrome_c_Peroxidase/MauG"/>
</dbReference>
<protein>
    <recommendedName>
        <fullName evidence="6">Cytochrome c domain-containing protein</fullName>
    </recommendedName>
</protein>
<feature type="domain" description="Cytochrome c" evidence="6">
    <location>
        <begin position="396"/>
        <end position="563"/>
    </location>
</feature>
<keyword evidence="2 4" id="KW-0479">Metal-binding</keyword>
<sequence>MTNRLLRLAAPAFALALALPAVAADVDGVQLPIPPKAPRHFGSTYVSALRAPLPLGGSQLFASTPGYLAQYDSFINDDGLLGHWQIDGPLVTKGNAFFQSLGSNGRTCATCHQPANAMTVGTDHIRTRFWLSAGRDPLFAPVDGATCPSNVPTADTARALLGGRLGGGLRSREAAYSLLLNKGLFRVFLPVPATTTGSNPHPVEFTVKVVSDPYGCNTDPAYATSTDPQTGATRQIVSVYRRPRMSSNLLFTTSTLADSPTSGFPPIDLATGDPLAVDPFTGKFQSGNIMWDGREPTLESQAFDATMGHAQATTAPTQAQVAEIVAYERQVLSAQIFSKTAFDLTSATGPKPVNGGPKWLAGQQPIAALPADGTAFALYGNWNVSKPVGGIASARAAVARGEVIFNSRKFTLSNVAGFNNVVGSNAVQGSCSTCHNQVGVGSDALPFAQRDIGIGGHATQFGGPALAGDLPVFELSCKPGFSTPYGGATVRTNDPGMALITGKCADIGRKTVPQMRGLAARAPYFSDGSAPDLRKLVEVYNKRFSIGLTDQEKSDLVAFMKAL</sequence>
<dbReference type="GO" id="GO:0046872">
    <property type="term" value="F:metal ion binding"/>
    <property type="evidence" value="ECO:0007669"/>
    <property type="project" value="UniProtKB-KW"/>
</dbReference>
<keyword evidence="1 4" id="KW-0349">Heme</keyword>
<organism evidence="7 8">
    <name type="scientific">Derxia gummosa DSM 723</name>
    <dbReference type="NCBI Taxonomy" id="1121388"/>
    <lineage>
        <taxon>Bacteria</taxon>
        <taxon>Pseudomonadati</taxon>
        <taxon>Pseudomonadota</taxon>
        <taxon>Betaproteobacteria</taxon>
        <taxon>Burkholderiales</taxon>
        <taxon>Alcaligenaceae</taxon>
        <taxon>Derxia</taxon>
    </lineage>
</organism>
<dbReference type="PROSITE" id="PS51007">
    <property type="entry name" value="CYTC"/>
    <property type="match status" value="1"/>
</dbReference>
<evidence type="ECO:0000256" key="1">
    <source>
        <dbReference type="ARBA" id="ARBA00022617"/>
    </source>
</evidence>
<accession>A0A8B6X1N3</accession>
<evidence type="ECO:0000259" key="6">
    <source>
        <dbReference type="PROSITE" id="PS51007"/>
    </source>
</evidence>
<dbReference type="OrthoDB" id="9805202at2"/>
<evidence type="ECO:0000313" key="8">
    <source>
        <dbReference type="RefSeq" id="WP_028310274.1"/>
    </source>
</evidence>
<dbReference type="GO" id="GO:0009055">
    <property type="term" value="F:electron transfer activity"/>
    <property type="evidence" value="ECO:0007669"/>
    <property type="project" value="InterPro"/>
</dbReference>
<dbReference type="InterPro" id="IPR036909">
    <property type="entry name" value="Cyt_c-like_dom_sf"/>
</dbReference>